<dbReference type="EMBL" id="UINC01010033">
    <property type="protein sequence ID" value="SVA44789.1"/>
    <property type="molecule type" value="Genomic_DNA"/>
</dbReference>
<evidence type="ECO:0000313" key="3">
    <source>
        <dbReference type="EMBL" id="SVA44789.1"/>
    </source>
</evidence>
<evidence type="ECO:0000256" key="1">
    <source>
        <dbReference type="SAM" id="MobiDB-lite"/>
    </source>
</evidence>
<dbReference type="AlphaFoldDB" id="A0A381VWV5"/>
<reference evidence="3" key="1">
    <citation type="submission" date="2018-05" db="EMBL/GenBank/DDBJ databases">
        <authorList>
            <person name="Lanie J.A."/>
            <person name="Ng W.-L."/>
            <person name="Kazmierczak K.M."/>
            <person name="Andrzejewski T.M."/>
            <person name="Davidsen T.M."/>
            <person name="Wayne K.J."/>
            <person name="Tettelin H."/>
            <person name="Glass J.I."/>
            <person name="Rusch D."/>
            <person name="Podicherti R."/>
            <person name="Tsui H.-C.T."/>
            <person name="Winkler M.E."/>
        </authorList>
    </citation>
    <scope>NUCLEOTIDE SEQUENCE</scope>
</reference>
<dbReference type="Pfam" id="PF26354">
    <property type="entry name" value="DMF_alpha"/>
    <property type="match status" value="1"/>
</dbReference>
<feature type="domain" description="N,N-dimethylformamidase alpha subunit" evidence="2">
    <location>
        <begin position="54"/>
        <end position="103"/>
    </location>
</feature>
<dbReference type="InterPro" id="IPR058713">
    <property type="entry name" value="DMF_alpha_dom"/>
</dbReference>
<organism evidence="3">
    <name type="scientific">marine metagenome</name>
    <dbReference type="NCBI Taxonomy" id="408172"/>
    <lineage>
        <taxon>unclassified sequences</taxon>
        <taxon>metagenomes</taxon>
        <taxon>ecological metagenomes</taxon>
    </lineage>
</organism>
<evidence type="ECO:0000259" key="2">
    <source>
        <dbReference type="Pfam" id="PF26354"/>
    </source>
</evidence>
<sequence length="122" mass="13528">MTINKHTDMMDPPTGKSVLGTSTKPFNDLEKSVISTLDEDKVNDLAKCLFTLNNRRYGPIAGAYVVVCTVEGKEWCVGQLNADRAKPLILFEDKVFNTTEGAQAEAVRLKEERGESVPCRNH</sequence>
<name>A0A381VWV5_9ZZZZ</name>
<feature type="region of interest" description="Disordered" evidence="1">
    <location>
        <begin position="1"/>
        <end position="23"/>
    </location>
</feature>
<accession>A0A381VWV5</accession>
<proteinExistence type="predicted"/>
<protein>
    <recommendedName>
        <fullName evidence="2">N,N-dimethylformamidase alpha subunit domain-containing protein</fullName>
    </recommendedName>
</protein>
<gene>
    <name evidence="3" type="ORF">METZ01_LOCUS97643</name>
</gene>